<proteinExistence type="predicted"/>
<comment type="caution">
    <text evidence="1">The sequence shown here is derived from an EMBL/GenBank/DDBJ whole genome shotgun (WGS) entry which is preliminary data.</text>
</comment>
<accession>A0A1F7J7E4</accession>
<name>A0A1F7J7E4_9BACT</name>
<protein>
    <submittedName>
        <fullName evidence="1">Uncharacterized protein</fullName>
    </submittedName>
</protein>
<dbReference type="EMBL" id="MGAR01000026">
    <property type="protein sequence ID" value="OGK51540.1"/>
    <property type="molecule type" value="Genomic_DNA"/>
</dbReference>
<gene>
    <name evidence="1" type="ORF">A2966_04610</name>
</gene>
<evidence type="ECO:0000313" key="1">
    <source>
        <dbReference type="EMBL" id="OGK51540.1"/>
    </source>
</evidence>
<reference evidence="1 2" key="1">
    <citation type="journal article" date="2016" name="Nat. Commun.">
        <title>Thousands of microbial genomes shed light on interconnected biogeochemical processes in an aquifer system.</title>
        <authorList>
            <person name="Anantharaman K."/>
            <person name="Brown C.T."/>
            <person name="Hug L.A."/>
            <person name="Sharon I."/>
            <person name="Castelle C.J."/>
            <person name="Probst A.J."/>
            <person name="Thomas B.C."/>
            <person name="Singh A."/>
            <person name="Wilkins M.J."/>
            <person name="Karaoz U."/>
            <person name="Brodie E.L."/>
            <person name="Williams K.H."/>
            <person name="Hubbard S.S."/>
            <person name="Banfield J.F."/>
        </authorList>
    </citation>
    <scope>NUCLEOTIDE SEQUENCE [LARGE SCALE GENOMIC DNA]</scope>
</reference>
<dbReference type="Proteomes" id="UP000176480">
    <property type="component" value="Unassembled WGS sequence"/>
</dbReference>
<organism evidence="1 2">
    <name type="scientific">Candidatus Roizmanbacteria bacterium RIFCSPLOWO2_01_FULL_41_22</name>
    <dbReference type="NCBI Taxonomy" id="1802067"/>
    <lineage>
        <taxon>Bacteria</taxon>
        <taxon>Candidatus Roizmaniibacteriota</taxon>
    </lineage>
</organism>
<dbReference type="AlphaFoldDB" id="A0A1F7J7E4"/>
<evidence type="ECO:0000313" key="2">
    <source>
        <dbReference type="Proteomes" id="UP000176480"/>
    </source>
</evidence>
<sequence>MRNKVKHLFTTLAVAALGMGLLPQGMREGNQPLVEQPRPALVDGCGPDPHHWSQDADSEGNKYCEDNNGRWVAGECCRCLVEVVYADDPNSLTIARQMRDVLQGSEVGQKVVDAYYGEISPALLPLVQRSAIAKEGVGLAAQSITRGYAFLFPRLQDQEGSLAALPPAAKR</sequence>